<keyword evidence="2" id="KW-1185">Reference proteome</keyword>
<reference evidence="2" key="1">
    <citation type="submission" date="2016-09" db="EMBL/GenBank/DDBJ databases">
        <title>Streptomyces puniciscabiei strain:TW1S1 Genome sequencing and assembly.</title>
        <authorList>
            <person name="Kim M.-K."/>
            <person name="Kim S.B."/>
        </authorList>
    </citation>
    <scope>NUCLEOTIDE SEQUENCE [LARGE SCALE GENOMIC DNA]</scope>
    <source>
        <strain evidence="2">TW1S1</strain>
    </source>
</reference>
<gene>
    <name evidence="1" type="ORF">BFF78_07230</name>
</gene>
<organism evidence="1 2">
    <name type="scientific">Streptomyces fodineus</name>
    <dbReference type="NCBI Taxonomy" id="1904616"/>
    <lineage>
        <taxon>Bacteria</taxon>
        <taxon>Bacillati</taxon>
        <taxon>Actinomycetota</taxon>
        <taxon>Actinomycetes</taxon>
        <taxon>Kitasatosporales</taxon>
        <taxon>Streptomycetaceae</taxon>
        <taxon>Streptomyces</taxon>
    </lineage>
</organism>
<evidence type="ECO:0000313" key="2">
    <source>
        <dbReference type="Proteomes" id="UP000094960"/>
    </source>
</evidence>
<name>A0A1D7Y5M1_9ACTN</name>
<sequence>MYVDGTKAATVDLKSSTTLYRQAIWTRTWSGGAKHTVKIVVLGTSGRPTITTDGLVYIK</sequence>
<proteinExistence type="predicted"/>
<dbReference type="Gene3D" id="2.60.120.260">
    <property type="entry name" value="Galactose-binding domain-like"/>
    <property type="match status" value="1"/>
</dbReference>
<dbReference type="AlphaFoldDB" id="A0A1D7Y5M1"/>
<dbReference type="KEGG" id="spun:BFF78_07230"/>
<evidence type="ECO:0000313" key="1">
    <source>
        <dbReference type="EMBL" id="AOR30873.1"/>
    </source>
</evidence>
<accession>A0A1D7Y5M1</accession>
<dbReference type="EMBL" id="CP017248">
    <property type="protein sequence ID" value="AOR30873.1"/>
    <property type="molecule type" value="Genomic_DNA"/>
</dbReference>
<protein>
    <submittedName>
        <fullName evidence="1">Uncharacterized protein</fullName>
    </submittedName>
</protein>
<dbReference type="Proteomes" id="UP000094960">
    <property type="component" value="Chromosome"/>
</dbReference>